<evidence type="ECO:0000313" key="2">
    <source>
        <dbReference type="EMBL" id="AWR98679.1"/>
    </source>
</evidence>
<proteinExistence type="predicted"/>
<dbReference type="RefSeq" id="WP_054837041.1">
    <property type="nucleotide sequence ID" value="NZ_CP029287.2"/>
</dbReference>
<gene>
    <name evidence="2" type="ORF">DFR87_02005</name>
</gene>
<sequence>MSFSDLISLYSIVSDTIQRFHPHKAIYLRNDLISAVRLPKTEKDFVTSLFSIFMILSFLALTYPVPIGHTQVTPLSTSNSSSFNASGAYFTITFVESGLPPGTIWSVTLNGVTMLSNSSQISISVPRGTYHFTVGSVQGYFPIPSSGTVIVNGSYYVQHITFNRTIIPINLLTEIIIFPMIIIVILLVIKKGSR</sequence>
<reference evidence="3" key="2">
    <citation type="submission" date="2020-03" db="EMBL/GenBank/DDBJ databases">
        <title>Complete Genome Sequences of Extremely Thermoacidophilic, Metal-Mobilizing Type-Strain Members of the Archaeal Family Sulfolobaceae: Acidianus brierleyi DSM-1651T, Acidianus sulfidivorans DSM-18786T, Metallosphaera hakonensis DSM-7519T, and Metallosphaera prunae DSM-10039T.</title>
        <authorList>
            <person name="Counts J.A."/>
            <person name="Kelly R.M."/>
        </authorList>
    </citation>
    <scope>NUCLEOTIDE SEQUENCE [LARGE SCALE GENOMIC DNA]</scope>
    <source>
        <strain evidence="3">HO1-1</strain>
    </source>
</reference>
<keyword evidence="1" id="KW-0472">Membrane</keyword>
<feature type="transmembrane region" description="Helical" evidence="1">
    <location>
        <begin position="45"/>
        <end position="65"/>
    </location>
</feature>
<dbReference type="Proteomes" id="UP000247586">
    <property type="component" value="Chromosome"/>
</dbReference>
<dbReference type="AlphaFoldDB" id="A0A2U9IRL1"/>
<dbReference type="OrthoDB" id="43976at2157"/>
<evidence type="ECO:0000256" key="1">
    <source>
        <dbReference type="SAM" id="Phobius"/>
    </source>
</evidence>
<keyword evidence="1" id="KW-1133">Transmembrane helix</keyword>
<dbReference type="STRING" id="1293036.GCA_001315825_02300"/>
<feature type="transmembrane region" description="Helical" evidence="1">
    <location>
        <begin position="166"/>
        <end position="189"/>
    </location>
</feature>
<keyword evidence="3" id="KW-1185">Reference proteome</keyword>
<protein>
    <submittedName>
        <fullName evidence="2">Uncharacterized protein</fullName>
    </submittedName>
</protein>
<evidence type="ECO:0000313" key="3">
    <source>
        <dbReference type="Proteomes" id="UP000247586"/>
    </source>
</evidence>
<reference evidence="2 3" key="1">
    <citation type="submission" date="2018-05" db="EMBL/GenBank/DDBJ databases">
        <title>Complete Genome Sequences of Extremely Thermoacidophilic, Metal-Mobilizing Type-Strain Members of the Archaeal Family Sulfolobaceae: Acidianus brierleyi DSM-1651T, Acidianus sulfidivorans DSM-18786T, Metallosphaera hakonensis DSM-7519T, and Metallosphaera prunae DSM-10039T.</title>
        <authorList>
            <person name="Counts J.A."/>
            <person name="Kelly R.M."/>
        </authorList>
    </citation>
    <scope>NUCLEOTIDE SEQUENCE [LARGE SCALE GENOMIC DNA]</scope>
    <source>
        <strain evidence="2 3">HO1-1</strain>
    </source>
</reference>
<dbReference type="EMBL" id="CP029287">
    <property type="protein sequence ID" value="AWR98679.1"/>
    <property type="molecule type" value="Genomic_DNA"/>
</dbReference>
<dbReference type="KEGG" id="mhk:DFR87_02005"/>
<accession>A0A2U9IRL1</accession>
<keyword evidence="1" id="KW-0812">Transmembrane</keyword>
<name>A0A2U9IRL1_9CREN</name>
<dbReference type="GeneID" id="36834077"/>
<organism evidence="2 3">
    <name type="scientific">Metallosphaera hakonensis JCM 8857 = DSM 7519</name>
    <dbReference type="NCBI Taxonomy" id="1293036"/>
    <lineage>
        <taxon>Archaea</taxon>
        <taxon>Thermoproteota</taxon>
        <taxon>Thermoprotei</taxon>
        <taxon>Sulfolobales</taxon>
        <taxon>Sulfolobaceae</taxon>
        <taxon>Metallosphaera</taxon>
    </lineage>
</organism>
<reference evidence="3" key="3">
    <citation type="submission" date="2020-03" db="EMBL/GenBank/DDBJ databases">
        <title>Sequencing and Assembly of Multiple Reported Metal-Biooxidizing Members of the Extremely Thermoacidophilic Archaeal Family Sulfolobaceae.</title>
        <authorList>
            <person name="Counts J.A."/>
            <person name="Kelly R.M."/>
        </authorList>
    </citation>
    <scope>NUCLEOTIDE SEQUENCE [LARGE SCALE GENOMIC DNA]</scope>
    <source>
        <strain evidence="3">HO1-1</strain>
    </source>
</reference>